<proteinExistence type="predicted"/>
<accession>Q11MW6</accession>
<gene>
    <name evidence="2" type="ordered locus">Meso_4283</name>
</gene>
<feature type="transmembrane region" description="Helical" evidence="1">
    <location>
        <begin position="187"/>
        <end position="206"/>
    </location>
</feature>
<dbReference type="AlphaFoldDB" id="Q11MW6"/>
<organism evidence="2">
    <name type="scientific">Chelativorans sp. (strain BNC1)</name>
    <dbReference type="NCBI Taxonomy" id="266779"/>
    <lineage>
        <taxon>Bacteria</taxon>
        <taxon>Pseudomonadati</taxon>
        <taxon>Pseudomonadota</taxon>
        <taxon>Alphaproteobacteria</taxon>
        <taxon>Hyphomicrobiales</taxon>
        <taxon>Phyllobacteriaceae</taxon>
        <taxon>Chelativorans</taxon>
    </lineage>
</organism>
<reference evidence="2" key="1">
    <citation type="submission" date="2006-06" db="EMBL/GenBank/DDBJ databases">
        <title>Complete sequence of Plasmid 1 of Chelativorans sp. BNC1.</title>
        <authorList>
            <consortium name="US DOE Joint Genome Institute"/>
            <person name="Copeland A."/>
            <person name="Lucas S."/>
            <person name="Lapidus A."/>
            <person name="Barry K."/>
            <person name="Detter J.C."/>
            <person name="Glavina del Rio T."/>
            <person name="Hammon N."/>
            <person name="Israni S."/>
            <person name="Dalin E."/>
            <person name="Tice H."/>
            <person name="Pitluck S."/>
            <person name="Chertkov O."/>
            <person name="Brettin T."/>
            <person name="Bruce D."/>
            <person name="Han C."/>
            <person name="Tapia R."/>
            <person name="Gilna P."/>
            <person name="Schmutz J."/>
            <person name="Larimer F."/>
            <person name="Land M."/>
            <person name="Hauser L."/>
            <person name="Kyrpides N."/>
            <person name="Mikhailova N."/>
            <person name="Richardson P."/>
        </authorList>
    </citation>
    <scope>NUCLEOTIDE SEQUENCE</scope>
    <source>
        <strain evidence="2">BNC1</strain>
        <plasmid evidence="2">1</plasmid>
    </source>
</reference>
<feature type="transmembrane region" description="Helical" evidence="1">
    <location>
        <begin position="401"/>
        <end position="421"/>
    </location>
</feature>
<keyword evidence="1" id="KW-1133">Transmembrane helix</keyword>
<evidence type="ECO:0000313" key="2">
    <source>
        <dbReference type="EMBL" id="ABG61253.1"/>
    </source>
</evidence>
<feature type="transmembrane region" description="Helical" evidence="1">
    <location>
        <begin position="255"/>
        <end position="279"/>
    </location>
</feature>
<feature type="transmembrane region" description="Helical" evidence="1">
    <location>
        <begin position="12"/>
        <end position="34"/>
    </location>
</feature>
<feature type="transmembrane region" description="Helical" evidence="1">
    <location>
        <begin position="113"/>
        <end position="132"/>
    </location>
</feature>
<name>Q11MW6_CHESB</name>
<dbReference type="HOGENOM" id="CLU_034656_0_0_5"/>
<keyword evidence="2" id="KW-0614">Plasmid</keyword>
<keyword evidence="1" id="KW-0472">Membrane</keyword>
<protein>
    <recommendedName>
        <fullName evidence="3">Transmembrane protein</fullName>
    </recommendedName>
</protein>
<dbReference type="EMBL" id="CP000389">
    <property type="protein sequence ID" value="ABG61253.1"/>
    <property type="molecule type" value="Genomic_DNA"/>
</dbReference>
<feature type="transmembrane region" description="Helical" evidence="1">
    <location>
        <begin position="80"/>
        <end position="101"/>
    </location>
</feature>
<feature type="transmembrane region" description="Helical" evidence="1">
    <location>
        <begin position="144"/>
        <end position="167"/>
    </location>
</feature>
<geneLocation type="plasmid" evidence="2">
    <name>1</name>
</geneLocation>
<feature type="transmembrane region" description="Helical" evidence="1">
    <location>
        <begin position="227"/>
        <end position="249"/>
    </location>
</feature>
<sequence length="451" mass="48201" precursor="true">MIGSSLSRWTMAFFSGAVAFLIAAECLMVAGYGFPTMPAEAPETLLLVHTVTIGWLSLLMCGALLQFVPVLVAQPLRDETLVLPALLCLLAGLTSLLAGFLRLTGTLDSDIPFLLIGGCLLPIGFGLILWTLGRTLWQARPLPLPARFVAVGLTCLATTFLLGAFFAHILSGLISDAAMIDFRTRLLPVHAAAGFGGWLTFTAIGVSYRLLPMFMLAPEAERTTGRVVWWSGSIALLSIVMGAPVEFALGGSGRIAGVIAGLSAMAALVCYGVDLVFFYRNRRRRNIELNSKSAIGAFAALYLSAALLVGLLATGTLAIHAGALVYLVAFGWLTGLGLSQLYKIVPFLTWLECYGPVMGRKPTPRVQDLMVERRDEPLFVLYFIGVLGGTVALLADAPNLFRVTAATTLLATAAIVVELVLARRLFNVAAAVRFPKGTTPPHLFLPAIRNH</sequence>
<feature type="transmembrane region" description="Helical" evidence="1">
    <location>
        <begin position="46"/>
        <end position="68"/>
    </location>
</feature>
<keyword evidence="1" id="KW-0812">Transmembrane</keyword>
<evidence type="ECO:0008006" key="3">
    <source>
        <dbReference type="Google" id="ProtNLM"/>
    </source>
</evidence>
<dbReference type="OrthoDB" id="5245199at2"/>
<feature type="transmembrane region" description="Helical" evidence="1">
    <location>
        <begin position="378"/>
        <end position="395"/>
    </location>
</feature>
<evidence type="ECO:0000256" key="1">
    <source>
        <dbReference type="SAM" id="Phobius"/>
    </source>
</evidence>
<dbReference type="KEGG" id="mes:Meso_4283"/>
<feature type="transmembrane region" description="Helical" evidence="1">
    <location>
        <begin position="300"/>
        <end position="329"/>
    </location>
</feature>